<feature type="compositionally biased region" description="Acidic residues" evidence="6">
    <location>
        <begin position="267"/>
        <end position="279"/>
    </location>
</feature>
<dbReference type="Gene3D" id="3.40.50.10490">
    <property type="entry name" value="Glucose-6-phosphate isomerase like protein, domain 1"/>
    <property type="match status" value="1"/>
</dbReference>
<accession>A0A7C1G7J0</accession>
<dbReference type="InterPro" id="IPR023591">
    <property type="entry name" value="Ribosomal_uS2_flav_dom_sf"/>
</dbReference>
<dbReference type="GO" id="GO:0006412">
    <property type="term" value="P:translation"/>
    <property type="evidence" value="ECO:0007669"/>
    <property type="project" value="UniProtKB-UniRule"/>
</dbReference>
<evidence type="ECO:0000256" key="4">
    <source>
        <dbReference type="ARBA" id="ARBA00035256"/>
    </source>
</evidence>
<dbReference type="GO" id="GO:0022627">
    <property type="term" value="C:cytosolic small ribosomal subunit"/>
    <property type="evidence" value="ECO:0007669"/>
    <property type="project" value="TreeGrafter"/>
</dbReference>
<dbReference type="PRINTS" id="PR00395">
    <property type="entry name" value="RIBOSOMALS2"/>
</dbReference>
<dbReference type="Gene3D" id="1.10.287.610">
    <property type="entry name" value="Helix hairpin bin"/>
    <property type="match status" value="1"/>
</dbReference>
<organism evidence="7">
    <name type="scientific">Thermomicrobium roseum</name>
    <dbReference type="NCBI Taxonomy" id="500"/>
    <lineage>
        <taxon>Bacteria</taxon>
        <taxon>Pseudomonadati</taxon>
        <taxon>Thermomicrobiota</taxon>
        <taxon>Thermomicrobia</taxon>
        <taxon>Thermomicrobiales</taxon>
        <taxon>Thermomicrobiaceae</taxon>
        <taxon>Thermomicrobium</taxon>
    </lineage>
</organism>
<dbReference type="Pfam" id="PF00318">
    <property type="entry name" value="Ribosomal_S2"/>
    <property type="match status" value="1"/>
</dbReference>
<dbReference type="EMBL" id="DSJL01000002">
    <property type="protein sequence ID" value="HEF64330.1"/>
    <property type="molecule type" value="Genomic_DNA"/>
</dbReference>
<sequence>MSIAEHETEQLPLKSLLEAGVHFGHQTKRWNPKMRPYIFGERNGIHIIDLRQTARLLAEAEAFARDLAARGGLFVFVGTKKQAQEIIRSEAERCGMYSVTERWLGGTLTNFTTIRQRLRYMVQLEEEVRSPTFAVLPKKEQMRKLRELSKLQRTLGGLRGLTRLPDALYVVDPKREAIAVAEARRLGIPIIAMVDTNCDPDVIDYVIPANDDAIRSIRLITSRIADAILAGRTQFESAVGVPAEAYPEEEFAPSYELFDEEYVELQEELDEEVEEEEHDSLEARLPKHKY</sequence>
<evidence type="ECO:0000256" key="5">
    <source>
        <dbReference type="HAMAP-Rule" id="MF_00291"/>
    </source>
</evidence>
<evidence type="ECO:0000313" key="7">
    <source>
        <dbReference type="EMBL" id="HEF64330.1"/>
    </source>
</evidence>
<dbReference type="SUPFAM" id="SSF52313">
    <property type="entry name" value="Ribosomal protein S2"/>
    <property type="match status" value="1"/>
</dbReference>
<feature type="region of interest" description="Disordered" evidence="6">
    <location>
        <begin position="267"/>
        <end position="290"/>
    </location>
</feature>
<feature type="compositionally biased region" description="Basic and acidic residues" evidence="6">
    <location>
        <begin position="280"/>
        <end position="290"/>
    </location>
</feature>
<dbReference type="InterPro" id="IPR001865">
    <property type="entry name" value="Ribosomal_uS2"/>
</dbReference>
<reference evidence="7" key="1">
    <citation type="journal article" date="2020" name="mSystems">
        <title>Genome- and Community-Level Interaction Insights into Carbon Utilization and Element Cycling Functions of Hydrothermarchaeota in Hydrothermal Sediment.</title>
        <authorList>
            <person name="Zhou Z."/>
            <person name="Liu Y."/>
            <person name="Xu W."/>
            <person name="Pan J."/>
            <person name="Luo Z.H."/>
            <person name="Li M."/>
        </authorList>
    </citation>
    <scope>NUCLEOTIDE SEQUENCE [LARGE SCALE GENOMIC DNA]</scope>
    <source>
        <strain evidence="7">SpSt-222</strain>
    </source>
</reference>
<proteinExistence type="inferred from homology"/>
<evidence type="ECO:0000256" key="3">
    <source>
        <dbReference type="ARBA" id="ARBA00023274"/>
    </source>
</evidence>
<dbReference type="CDD" id="cd01425">
    <property type="entry name" value="RPS2"/>
    <property type="match status" value="1"/>
</dbReference>
<dbReference type="AlphaFoldDB" id="A0A7C1G7J0"/>
<dbReference type="HAMAP" id="MF_00291_B">
    <property type="entry name" value="Ribosomal_uS2_B"/>
    <property type="match status" value="1"/>
</dbReference>
<comment type="caution">
    <text evidence="7">The sequence shown here is derived from an EMBL/GenBank/DDBJ whole genome shotgun (WGS) entry which is preliminary data.</text>
</comment>
<dbReference type="PANTHER" id="PTHR12534">
    <property type="entry name" value="30S RIBOSOMAL PROTEIN S2 PROKARYOTIC AND ORGANELLAR"/>
    <property type="match status" value="1"/>
</dbReference>
<dbReference type="InterPro" id="IPR018130">
    <property type="entry name" value="Ribosomal_uS2_CS"/>
</dbReference>
<dbReference type="NCBIfam" id="TIGR01011">
    <property type="entry name" value="rpsB_bact"/>
    <property type="match status" value="1"/>
</dbReference>
<protein>
    <recommendedName>
        <fullName evidence="4 5">Small ribosomal subunit protein uS2</fullName>
    </recommendedName>
</protein>
<evidence type="ECO:0000256" key="2">
    <source>
        <dbReference type="ARBA" id="ARBA00022980"/>
    </source>
</evidence>
<dbReference type="InterPro" id="IPR005706">
    <property type="entry name" value="Ribosomal_uS2_bac/mit/plastid"/>
</dbReference>
<dbReference type="GO" id="GO:0003735">
    <property type="term" value="F:structural constituent of ribosome"/>
    <property type="evidence" value="ECO:0007669"/>
    <property type="project" value="InterPro"/>
</dbReference>
<gene>
    <name evidence="5 7" type="primary">rpsB</name>
    <name evidence="7" type="ORF">ENP47_01780</name>
</gene>
<dbReference type="FunFam" id="1.10.287.610:FF:000001">
    <property type="entry name" value="30S ribosomal protein S2"/>
    <property type="match status" value="1"/>
</dbReference>
<keyword evidence="3 5" id="KW-0687">Ribonucleoprotein</keyword>
<evidence type="ECO:0000256" key="1">
    <source>
        <dbReference type="ARBA" id="ARBA00006242"/>
    </source>
</evidence>
<name>A0A7C1G7J0_THERO</name>
<comment type="similarity">
    <text evidence="1 5">Belongs to the universal ribosomal protein uS2 family.</text>
</comment>
<evidence type="ECO:0000256" key="6">
    <source>
        <dbReference type="SAM" id="MobiDB-lite"/>
    </source>
</evidence>
<keyword evidence="2 5" id="KW-0689">Ribosomal protein</keyword>
<dbReference type="PANTHER" id="PTHR12534:SF0">
    <property type="entry name" value="SMALL RIBOSOMAL SUBUNIT PROTEIN US2M"/>
    <property type="match status" value="1"/>
</dbReference>
<dbReference type="PROSITE" id="PS00962">
    <property type="entry name" value="RIBOSOMAL_S2_1"/>
    <property type="match status" value="1"/>
</dbReference>